<protein>
    <submittedName>
        <fullName evidence="2">Phytanoyl-CoA dioxygenase family protein</fullName>
    </submittedName>
</protein>
<dbReference type="Gene3D" id="2.60.120.620">
    <property type="entry name" value="q2cbj1_9rhob like domain"/>
    <property type="match status" value="1"/>
</dbReference>
<evidence type="ECO:0000256" key="1">
    <source>
        <dbReference type="ARBA" id="ARBA00001954"/>
    </source>
</evidence>
<dbReference type="Proteomes" id="UP001321520">
    <property type="component" value="Chromosome"/>
</dbReference>
<accession>A0ABY9EF83</accession>
<keyword evidence="2" id="KW-0560">Oxidoreductase</keyword>
<dbReference type="InterPro" id="IPR008775">
    <property type="entry name" value="Phytyl_CoA_dOase-like"/>
</dbReference>
<evidence type="ECO:0000313" key="2">
    <source>
        <dbReference type="EMBL" id="WKD51673.1"/>
    </source>
</evidence>
<keyword evidence="2" id="KW-0223">Dioxygenase</keyword>
<sequence>MILFNKTEETNWFVTWHQDRTVAVSEKFEKENWQPWSIKDGIYHVQPPVEVLNQMVTFRIHLDNTDLENGCLKVLPNSHKLGILDHAAIQEYTKNHDFVTCKAPAGSALVMRPHILHSSSRGSNPSQRRILHLEYSSYTLPAGITWA</sequence>
<dbReference type="GO" id="GO:0051213">
    <property type="term" value="F:dioxygenase activity"/>
    <property type="evidence" value="ECO:0007669"/>
    <property type="project" value="UniProtKB-KW"/>
</dbReference>
<dbReference type="EMBL" id="CP098023">
    <property type="protein sequence ID" value="WKD51673.1"/>
    <property type="molecule type" value="Genomic_DNA"/>
</dbReference>
<gene>
    <name evidence="2" type="ORF">M8T91_01065</name>
</gene>
<dbReference type="Pfam" id="PF05721">
    <property type="entry name" value="PhyH"/>
    <property type="match status" value="1"/>
</dbReference>
<name>A0ABY9EF83_9GAMM</name>
<organism evidence="2 3">
    <name type="scientific">Microbulbifer spongiae</name>
    <dbReference type="NCBI Taxonomy" id="2944933"/>
    <lineage>
        <taxon>Bacteria</taxon>
        <taxon>Pseudomonadati</taxon>
        <taxon>Pseudomonadota</taxon>
        <taxon>Gammaproteobacteria</taxon>
        <taxon>Cellvibrionales</taxon>
        <taxon>Microbulbiferaceae</taxon>
        <taxon>Microbulbifer</taxon>
    </lineage>
</organism>
<dbReference type="PANTHER" id="PTHR20883">
    <property type="entry name" value="PHYTANOYL-COA DIOXYGENASE DOMAIN CONTAINING 1"/>
    <property type="match status" value="1"/>
</dbReference>
<keyword evidence="3" id="KW-1185">Reference proteome</keyword>
<proteinExistence type="predicted"/>
<reference evidence="2 3" key="1">
    <citation type="submission" date="2022-05" db="EMBL/GenBank/DDBJ databases">
        <title>Microbulbifer sp. nov., isolated from sponge.</title>
        <authorList>
            <person name="Gao L."/>
        </authorList>
    </citation>
    <scope>NUCLEOTIDE SEQUENCE [LARGE SCALE GENOMIC DNA]</scope>
    <source>
        <strain evidence="2 3">MI-G</strain>
    </source>
</reference>
<evidence type="ECO:0000313" key="3">
    <source>
        <dbReference type="Proteomes" id="UP001321520"/>
    </source>
</evidence>
<dbReference type="SUPFAM" id="SSF51197">
    <property type="entry name" value="Clavaminate synthase-like"/>
    <property type="match status" value="1"/>
</dbReference>
<dbReference type="PANTHER" id="PTHR20883:SF48">
    <property type="entry name" value="ECTOINE DIOXYGENASE"/>
    <property type="match status" value="1"/>
</dbReference>
<comment type="cofactor">
    <cofactor evidence="1">
        <name>Fe(2+)</name>
        <dbReference type="ChEBI" id="CHEBI:29033"/>
    </cofactor>
</comment>